<evidence type="ECO:0000256" key="1">
    <source>
        <dbReference type="ARBA" id="ARBA00008721"/>
    </source>
</evidence>
<proteinExistence type="inferred from homology"/>
<dbReference type="EC" id="3.4.24.-" evidence="11"/>
<dbReference type="Gene3D" id="3.40.390.10">
    <property type="entry name" value="Collagenase (Catalytic Domain)"/>
    <property type="match status" value="1"/>
</dbReference>
<evidence type="ECO:0000256" key="4">
    <source>
        <dbReference type="ARBA" id="ARBA00022729"/>
    </source>
</evidence>
<dbReference type="NCBIfam" id="TIGR04183">
    <property type="entry name" value="Por_Secre_tail"/>
    <property type="match status" value="1"/>
</dbReference>
<dbReference type="PANTHER" id="PTHR47466">
    <property type="match status" value="1"/>
</dbReference>
<keyword evidence="3" id="KW-0479">Metal-binding</keyword>
<dbReference type="EMBL" id="HE796683">
    <property type="protein sequence ID" value="CCH00141.1"/>
    <property type="molecule type" value="Genomic_DNA"/>
</dbReference>
<dbReference type="Proteomes" id="UP000011058">
    <property type="component" value="Chromosome"/>
</dbReference>
<dbReference type="Pfam" id="PF18962">
    <property type="entry name" value="Por_Secre_tail"/>
    <property type="match status" value="1"/>
</dbReference>
<keyword evidence="8" id="KW-1015">Disulfide bond</keyword>
<evidence type="ECO:0000313" key="11">
    <source>
        <dbReference type="EMBL" id="CCH00141.1"/>
    </source>
</evidence>
<evidence type="ECO:0000256" key="3">
    <source>
        <dbReference type="ARBA" id="ARBA00022723"/>
    </source>
</evidence>
<dbReference type="Pfam" id="PF05572">
    <property type="entry name" value="Peptidase_M43"/>
    <property type="match status" value="1"/>
</dbReference>
<keyword evidence="5 11" id="KW-0378">Hydrolase</keyword>
<feature type="domain" description="Peptidase M43 pregnancy-associated plasma-A" evidence="9">
    <location>
        <begin position="262"/>
        <end position="378"/>
    </location>
</feature>
<keyword evidence="7" id="KW-0482">Metalloprotease</keyword>
<keyword evidence="12" id="KW-1185">Reference proteome</keyword>
<dbReference type="SUPFAM" id="SSF55486">
    <property type="entry name" value="Metalloproteases ('zincins'), catalytic domain"/>
    <property type="match status" value="1"/>
</dbReference>
<gene>
    <name evidence="11" type="primary">fpp2</name>
    <name evidence="11" type="ORF">FAES_2132</name>
</gene>
<dbReference type="KEGG" id="fae:FAES_2132"/>
<dbReference type="PATRIC" id="fig|1166018.3.peg.3883"/>
<sequence length="482" mass="53246">MLMKKQDNKRVLGFGFRVLSFRSGSKAAPLKTRNPKPDIRLRVGLAGLFLWAACGSVALAQTTVADEPLRECASEIVEWQLQQRFPQRRQRIDALNQQVRMFGMINSRARGTDEEIYRIPVVVHVVHNNSNNTIGGANNPNISDEQILSQIRVLNEDYRKIAGTPGGSSTNPLAVDTGIEFFLATTDPNGLPTNGITRTYTTRTGFDITSYQDQLALSNLVYWPTNRYLNLWVCANSATRYLGYGQFPTVDATSVPGLTDVTDERIDGLVVDNRYFGAGLGTVTSRLYCCGRTVTHEVGHWLGLLHPNGDTRCGDDYVDDTPVIEALNNVSETSCTPVFSTCTGTRTRNLIEDYMDYTPDACMNVFTGGQRDRMRAVLQLSARRRQVLSSAVQLAETDQLTLTVYPNPVSSQEESTVDVQFKGSQPFEAGLYDVSGRLLKGQAYTASLSRRITLSGVGLSAGIYILRITTPTETATKRVLVR</sequence>
<evidence type="ECO:0000313" key="12">
    <source>
        <dbReference type="Proteomes" id="UP000011058"/>
    </source>
</evidence>
<dbReference type="GO" id="GO:0006508">
    <property type="term" value="P:proteolysis"/>
    <property type="evidence" value="ECO:0007669"/>
    <property type="project" value="UniProtKB-KW"/>
</dbReference>
<keyword evidence="6" id="KW-0862">Zinc</keyword>
<dbReference type="InterPro" id="IPR008754">
    <property type="entry name" value="Peptidase_M43"/>
</dbReference>
<accession>I0K7N8</accession>
<dbReference type="InterPro" id="IPR026444">
    <property type="entry name" value="Secre_tail"/>
</dbReference>
<feature type="domain" description="Secretion system C-terminal sorting" evidence="10">
    <location>
        <begin position="404"/>
        <end position="481"/>
    </location>
</feature>
<evidence type="ECO:0000256" key="5">
    <source>
        <dbReference type="ARBA" id="ARBA00022801"/>
    </source>
</evidence>
<dbReference type="GO" id="GO:0008237">
    <property type="term" value="F:metallopeptidase activity"/>
    <property type="evidence" value="ECO:0007669"/>
    <property type="project" value="UniProtKB-KW"/>
</dbReference>
<name>I0K7N8_9BACT</name>
<dbReference type="eggNOG" id="COG3291">
    <property type="taxonomic scope" value="Bacteria"/>
</dbReference>
<keyword evidence="2" id="KW-0645">Protease</keyword>
<dbReference type="GO" id="GO:0046872">
    <property type="term" value="F:metal ion binding"/>
    <property type="evidence" value="ECO:0007669"/>
    <property type="project" value="UniProtKB-KW"/>
</dbReference>
<dbReference type="HOGENOM" id="CLU_011684_2_1_10"/>
<protein>
    <submittedName>
        <fullName evidence="11">Ulilysin</fullName>
        <ecNumber evidence="11">3.4.24.-</ecNumber>
    </submittedName>
</protein>
<evidence type="ECO:0000256" key="2">
    <source>
        <dbReference type="ARBA" id="ARBA00022670"/>
    </source>
</evidence>
<dbReference type="AlphaFoldDB" id="I0K7N8"/>
<dbReference type="STRING" id="1166018.FAES_2132"/>
<evidence type="ECO:0000259" key="10">
    <source>
        <dbReference type="Pfam" id="PF18962"/>
    </source>
</evidence>
<evidence type="ECO:0000259" key="9">
    <source>
        <dbReference type="Pfam" id="PF05572"/>
    </source>
</evidence>
<reference evidence="11 12" key="1">
    <citation type="journal article" date="2012" name="J. Bacteriol.">
        <title>Genome Sequence of Fibrella aestuarina BUZ 2T, a Filamentous Marine Bacterium.</title>
        <authorList>
            <person name="Filippini M."/>
            <person name="Qi W."/>
            <person name="Blom J."/>
            <person name="Goesmann A."/>
            <person name="Smits T.H."/>
            <person name="Bagheri H.C."/>
        </authorList>
    </citation>
    <scope>NUCLEOTIDE SEQUENCE [LARGE SCALE GENOMIC DNA]</scope>
    <source>
        <strain evidence="12">BUZ 2T</strain>
    </source>
</reference>
<organism evidence="11 12">
    <name type="scientific">Fibrella aestuarina BUZ 2</name>
    <dbReference type="NCBI Taxonomy" id="1166018"/>
    <lineage>
        <taxon>Bacteria</taxon>
        <taxon>Pseudomonadati</taxon>
        <taxon>Bacteroidota</taxon>
        <taxon>Cytophagia</taxon>
        <taxon>Cytophagales</taxon>
        <taxon>Spirosomataceae</taxon>
        <taxon>Fibrella</taxon>
    </lineage>
</organism>
<comment type="similarity">
    <text evidence="1">Belongs to the peptidase M43B family.</text>
</comment>
<evidence type="ECO:0000256" key="6">
    <source>
        <dbReference type="ARBA" id="ARBA00022833"/>
    </source>
</evidence>
<dbReference type="PANTHER" id="PTHR47466:SF1">
    <property type="entry name" value="METALLOPROTEASE MEP1 (AFU_ORTHOLOGUE AFUA_1G07730)-RELATED"/>
    <property type="match status" value="1"/>
</dbReference>
<evidence type="ECO:0000256" key="8">
    <source>
        <dbReference type="ARBA" id="ARBA00023157"/>
    </source>
</evidence>
<keyword evidence="4" id="KW-0732">Signal</keyword>
<evidence type="ECO:0000256" key="7">
    <source>
        <dbReference type="ARBA" id="ARBA00023049"/>
    </source>
</evidence>
<dbReference type="InterPro" id="IPR024079">
    <property type="entry name" value="MetalloPept_cat_dom_sf"/>
</dbReference>